<evidence type="ECO:0008006" key="3">
    <source>
        <dbReference type="Google" id="ProtNLM"/>
    </source>
</evidence>
<evidence type="ECO:0000313" key="1">
    <source>
        <dbReference type="EMBL" id="KKW08296.1"/>
    </source>
</evidence>
<accession>A0A0G1VPB0</accession>
<dbReference type="EMBL" id="LCPZ01000012">
    <property type="protein sequence ID" value="KKW08296.1"/>
    <property type="molecule type" value="Genomic_DNA"/>
</dbReference>
<comment type="caution">
    <text evidence="1">The sequence shown here is derived from an EMBL/GenBank/DDBJ whole genome shotgun (WGS) entry which is preliminary data.</text>
</comment>
<protein>
    <recommendedName>
        <fullName evidence="3">Transcriptional regulator, AbiEi antitoxin, Type IV TA system</fullName>
    </recommendedName>
</protein>
<sequence length="197" mass="23160">MKYEKKPISDILRSPKTVFTFKDISLIWGNTDKKATIAGVNYYVKKGDLYRIRRGIYGKDKNYDKQELATRIFTPSYISFETVLGQSGVTFQYYSQIFVASYLKRDIVIDGQTYSYRKIKDVVLTNSAGIEHKGESSMATKERAFLDTIYSNKDYHFDTMGSLNWDKVFEMLPMYNNKRMTKRVREFYEHDKVSKQI</sequence>
<organism evidence="1 2">
    <name type="scientific">Candidatus Kaiserbacteria bacterium GW2011_GWA2_49_19</name>
    <dbReference type="NCBI Taxonomy" id="1618669"/>
    <lineage>
        <taxon>Bacteria</taxon>
        <taxon>Candidatus Kaiseribacteriota</taxon>
    </lineage>
</organism>
<dbReference type="AlphaFoldDB" id="A0A0G1VPB0"/>
<dbReference type="Proteomes" id="UP000033965">
    <property type="component" value="Unassembled WGS sequence"/>
</dbReference>
<gene>
    <name evidence="1" type="ORF">UY44_C0012G0010</name>
</gene>
<proteinExistence type="predicted"/>
<reference evidence="1" key="1">
    <citation type="journal article" date="2015" name="Nature">
        <title>rRNA introns, odd ribosomes, and small enigmatic genomes across a large radiation of phyla.</title>
        <authorList>
            <person name="Brown C.T."/>
            <person name="Hug L.A."/>
            <person name="Thomas B.C."/>
            <person name="Sharon I."/>
            <person name="Castelle C.J."/>
            <person name="Singh A."/>
            <person name="Wilkins M.J."/>
            <person name="Williams K.H."/>
            <person name="Banfield J.F."/>
        </authorList>
    </citation>
    <scope>NUCLEOTIDE SEQUENCE [LARGE SCALE GENOMIC DNA]</scope>
</reference>
<evidence type="ECO:0000313" key="2">
    <source>
        <dbReference type="Proteomes" id="UP000033965"/>
    </source>
</evidence>
<name>A0A0G1VPB0_9BACT</name>